<dbReference type="EMBL" id="CP001738">
    <property type="protein sequence ID" value="ACY98412.1"/>
    <property type="molecule type" value="Genomic_DNA"/>
</dbReference>
<evidence type="ECO:0000313" key="3">
    <source>
        <dbReference type="EMBL" id="ACY98412.1"/>
    </source>
</evidence>
<evidence type="ECO:0000256" key="2">
    <source>
        <dbReference type="SAM" id="Phobius"/>
    </source>
</evidence>
<evidence type="ECO:0000256" key="1">
    <source>
        <dbReference type="SAM" id="MobiDB-lite"/>
    </source>
</evidence>
<protein>
    <submittedName>
        <fullName evidence="3">Uncharacterized protein</fullName>
    </submittedName>
</protein>
<feature type="region of interest" description="Disordered" evidence="1">
    <location>
        <begin position="1"/>
        <end position="93"/>
    </location>
</feature>
<dbReference type="RefSeq" id="WP_012853196.1">
    <property type="nucleotide sequence ID" value="NC_013510.1"/>
</dbReference>
<accession>D1A708</accession>
<feature type="compositionally biased region" description="Low complexity" evidence="1">
    <location>
        <begin position="135"/>
        <end position="162"/>
    </location>
</feature>
<dbReference type="AlphaFoldDB" id="D1A708"/>
<keyword evidence="2" id="KW-0472">Membrane</keyword>
<dbReference type="OrthoDB" id="3421991at2"/>
<dbReference type="eggNOG" id="ENOG5033UBV">
    <property type="taxonomic scope" value="Bacteria"/>
</dbReference>
<keyword evidence="2" id="KW-1133">Transmembrane helix</keyword>
<organism evidence="3 4">
    <name type="scientific">Thermomonospora curvata (strain ATCC 19995 / DSM 43183 / JCM 3096 / KCTC 9072 / NBRC 15933 / NCIMB 10081 / Henssen B9)</name>
    <dbReference type="NCBI Taxonomy" id="471852"/>
    <lineage>
        <taxon>Bacteria</taxon>
        <taxon>Bacillati</taxon>
        <taxon>Actinomycetota</taxon>
        <taxon>Actinomycetes</taxon>
        <taxon>Streptosporangiales</taxon>
        <taxon>Thermomonosporaceae</taxon>
        <taxon>Thermomonospora</taxon>
    </lineage>
</organism>
<feature type="compositionally biased region" description="Basic and acidic residues" evidence="1">
    <location>
        <begin position="47"/>
        <end position="56"/>
    </location>
</feature>
<feature type="compositionally biased region" description="Basic residues" evidence="1">
    <location>
        <begin position="33"/>
        <end position="45"/>
    </location>
</feature>
<feature type="region of interest" description="Disordered" evidence="1">
    <location>
        <begin position="126"/>
        <end position="180"/>
    </location>
</feature>
<keyword evidence="2" id="KW-0812">Transmembrane</keyword>
<name>D1A708_THECD</name>
<evidence type="ECO:0000313" key="4">
    <source>
        <dbReference type="Proteomes" id="UP000001918"/>
    </source>
</evidence>
<reference evidence="3 4" key="1">
    <citation type="journal article" date="2011" name="Stand. Genomic Sci.">
        <title>Complete genome sequence of Thermomonospora curvata type strain (B9).</title>
        <authorList>
            <person name="Chertkov O."/>
            <person name="Sikorski J."/>
            <person name="Nolan M."/>
            <person name="Lapidus A."/>
            <person name="Lucas S."/>
            <person name="Del Rio T.G."/>
            <person name="Tice H."/>
            <person name="Cheng J.F."/>
            <person name="Goodwin L."/>
            <person name="Pitluck S."/>
            <person name="Liolios K."/>
            <person name="Ivanova N."/>
            <person name="Mavromatis K."/>
            <person name="Mikhailova N."/>
            <person name="Ovchinnikova G."/>
            <person name="Pati A."/>
            <person name="Chen A."/>
            <person name="Palaniappan K."/>
            <person name="Djao O.D."/>
            <person name="Land M."/>
            <person name="Hauser L."/>
            <person name="Chang Y.J."/>
            <person name="Jeffries C.D."/>
            <person name="Brettin T."/>
            <person name="Han C."/>
            <person name="Detter J.C."/>
            <person name="Rohde M."/>
            <person name="Goker M."/>
            <person name="Woyke T."/>
            <person name="Bristow J."/>
            <person name="Eisen J.A."/>
            <person name="Markowitz V."/>
            <person name="Hugenholtz P."/>
            <person name="Klenk H.P."/>
            <person name="Kyrpides N.C."/>
        </authorList>
    </citation>
    <scope>NUCLEOTIDE SEQUENCE [LARGE SCALE GENOMIC DNA]</scope>
    <source>
        <strain evidence="4">ATCC 19995 / DSM 43183 / JCM 3096 / KCTC 9072 / NBRC 15933 / NCIMB 10081 / Henssen B9</strain>
    </source>
</reference>
<proteinExistence type="predicted"/>
<sequence>MRRPGPAADPGQEAGSGPPPGWGSGGRPVGRPGPRRPSGRGRPGRAGRPEPAERPAPRQASVPAARRGPGKAAGGLLKGASQKRSGHKTAARPAGVALPRSKVLLAAAGALAVVAAVVVVTILVGGDENASGPAGPRSSVGRPAGSGSAPSSYSSSPSSSVYEGIDRREEDSEPLTEQEAFPAAARSLTVAAARSRLRLVGARVDGDCAEAVWGAALGEELRRGGCTQAVRGMYADTRRGYALSVTIFNLATSADADRLVEALGRGRGGFVRPLTDTPGGVVATPTVTLRPSGSATAGVYSLADFGRGFSMARGLAMGHYAVIAWAQRLDGTGEETDGALLALLIEGGKAPAVLGRAAGVK</sequence>
<feature type="transmembrane region" description="Helical" evidence="2">
    <location>
        <begin position="103"/>
        <end position="124"/>
    </location>
</feature>
<gene>
    <name evidence="3" type="ordered locus">Tcur_2867</name>
</gene>
<dbReference type="Proteomes" id="UP000001918">
    <property type="component" value="Chromosome"/>
</dbReference>
<keyword evidence="4" id="KW-1185">Reference proteome</keyword>
<dbReference type="HOGENOM" id="CLU_767118_0_0_11"/>
<dbReference type="KEGG" id="tcu:Tcur_2867"/>